<dbReference type="NCBIfam" id="NF033516">
    <property type="entry name" value="transpos_IS3"/>
    <property type="match status" value="1"/>
</dbReference>
<protein>
    <submittedName>
        <fullName evidence="3">IS3 family transposase</fullName>
    </submittedName>
</protein>
<dbReference type="Pfam" id="PF00665">
    <property type="entry name" value="rve"/>
    <property type="match status" value="1"/>
</dbReference>
<evidence type="ECO:0000259" key="2">
    <source>
        <dbReference type="PROSITE" id="PS50994"/>
    </source>
</evidence>
<reference evidence="3 4" key="1">
    <citation type="submission" date="2020-04" db="EMBL/GenBank/DDBJ databases">
        <title>Antimicrobial susceptibility and clonality of vaginal-derived multi-drug resistant Mobiluncus isolates in China.</title>
        <authorList>
            <person name="Zhang X."/>
        </authorList>
    </citation>
    <scope>NUCLEOTIDE SEQUENCE [LARGE SCALE GENOMIC DNA]</scope>
    <source>
        <strain evidence="3 4">19</strain>
    </source>
</reference>
<evidence type="ECO:0000313" key="3">
    <source>
        <dbReference type="EMBL" id="NMW87364.1"/>
    </source>
</evidence>
<organism evidence="3 4">
    <name type="scientific">Mobiluncus curtisii</name>
    <dbReference type="NCBI Taxonomy" id="2051"/>
    <lineage>
        <taxon>Bacteria</taxon>
        <taxon>Bacillati</taxon>
        <taxon>Actinomycetota</taxon>
        <taxon>Actinomycetes</taxon>
        <taxon>Actinomycetales</taxon>
        <taxon>Actinomycetaceae</taxon>
        <taxon>Mobiluncus</taxon>
    </lineage>
</organism>
<dbReference type="Proteomes" id="UP000553981">
    <property type="component" value="Unassembled WGS sequence"/>
</dbReference>
<feature type="region of interest" description="Disordered" evidence="1">
    <location>
        <begin position="1"/>
        <end position="38"/>
    </location>
</feature>
<dbReference type="GO" id="GO:0003676">
    <property type="term" value="F:nucleic acid binding"/>
    <property type="evidence" value="ECO:0007669"/>
    <property type="project" value="InterPro"/>
</dbReference>
<dbReference type="InterPro" id="IPR012337">
    <property type="entry name" value="RNaseH-like_sf"/>
</dbReference>
<dbReference type="InterPro" id="IPR048020">
    <property type="entry name" value="Transpos_IS3"/>
</dbReference>
<dbReference type="PANTHER" id="PTHR46889:SF5">
    <property type="entry name" value="INTEGRASE PROTEIN"/>
    <property type="match status" value="1"/>
</dbReference>
<proteinExistence type="predicted"/>
<evidence type="ECO:0000256" key="1">
    <source>
        <dbReference type="SAM" id="MobiDB-lite"/>
    </source>
</evidence>
<dbReference type="SUPFAM" id="SSF53098">
    <property type="entry name" value="Ribonuclease H-like"/>
    <property type="match status" value="1"/>
</dbReference>
<dbReference type="AlphaFoldDB" id="A0A7Y0UHD5"/>
<dbReference type="PANTHER" id="PTHR46889">
    <property type="entry name" value="TRANSPOSASE INSF FOR INSERTION SEQUENCE IS3B-RELATED"/>
    <property type="match status" value="1"/>
</dbReference>
<dbReference type="InterPro" id="IPR036397">
    <property type="entry name" value="RNaseH_sf"/>
</dbReference>
<dbReference type="Gene3D" id="3.30.420.10">
    <property type="entry name" value="Ribonuclease H-like superfamily/Ribonuclease H"/>
    <property type="match status" value="1"/>
</dbReference>
<feature type="compositionally biased region" description="Polar residues" evidence="1">
    <location>
        <begin position="1"/>
        <end position="12"/>
    </location>
</feature>
<dbReference type="InterPro" id="IPR001584">
    <property type="entry name" value="Integrase_cat-core"/>
</dbReference>
<dbReference type="GO" id="GO:0015074">
    <property type="term" value="P:DNA integration"/>
    <property type="evidence" value="ECO:0007669"/>
    <property type="project" value="InterPro"/>
</dbReference>
<feature type="domain" description="Integrase catalytic" evidence="2">
    <location>
        <begin position="42"/>
        <end position="205"/>
    </location>
</feature>
<dbReference type="PROSITE" id="PS50994">
    <property type="entry name" value="INTEGRASE"/>
    <property type="match status" value="1"/>
</dbReference>
<accession>A0A7Y0UHD5</accession>
<dbReference type="EMBL" id="JABCUI010000002">
    <property type="protein sequence ID" value="NMW87364.1"/>
    <property type="molecule type" value="Genomic_DNA"/>
</dbReference>
<dbReference type="InterPro" id="IPR050900">
    <property type="entry name" value="Transposase_IS3/IS150/IS904"/>
</dbReference>
<name>A0A7Y0UHD5_9ACTO</name>
<dbReference type="Pfam" id="PF13333">
    <property type="entry name" value="rve_2"/>
    <property type="match status" value="1"/>
</dbReference>
<evidence type="ECO:0000313" key="4">
    <source>
        <dbReference type="Proteomes" id="UP000553981"/>
    </source>
</evidence>
<gene>
    <name evidence="3" type="ORF">HHJ67_06305</name>
</gene>
<sequence length="215" mass="24421">MLYQSRESTNGISGVRRGRKPVTTRPSPTPDTRPDLVQRRLGSNAPNRLWVTDITYVPTLSGFVYTVFVTDVYSRKIVGWATRSTMQTEELPLEALEQAIMNAKGSAGLVHHSNHGSQYTSIKYSEKLADYGIKSSTGTVGDSYDNALAETVNGWYKTELIYSQTWETLSEVEFASMNWVHWWNNTRLHESLGYTTPEELITNYNQHRVRELPPV</sequence>
<comment type="caution">
    <text evidence="3">The sequence shown here is derived from an EMBL/GenBank/DDBJ whole genome shotgun (WGS) entry which is preliminary data.</text>
</comment>